<organism evidence="1 2">
    <name type="scientific">Halorhabdus utahensis (strain DSM 12940 / JCM 11049 / AX-2)</name>
    <dbReference type="NCBI Taxonomy" id="519442"/>
    <lineage>
        <taxon>Archaea</taxon>
        <taxon>Methanobacteriati</taxon>
        <taxon>Methanobacteriota</taxon>
        <taxon>Stenosarchaea group</taxon>
        <taxon>Halobacteria</taxon>
        <taxon>Halobacteriales</taxon>
        <taxon>Haloarculaceae</taxon>
        <taxon>Halorhabdus</taxon>
    </lineage>
</organism>
<dbReference type="SUPFAM" id="SSF49899">
    <property type="entry name" value="Concanavalin A-like lectins/glucanases"/>
    <property type="match status" value="1"/>
</dbReference>
<evidence type="ECO:0000313" key="1">
    <source>
        <dbReference type="EMBL" id="ACV11739.1"/>
    </source>
</evidence>
<dbReference type="Proteomes" id="UP000002071">
    <property type="component" value="Chromosome"/>
</dbReference>
<dbReference type="Pfam" id="PF07081">
    <property type="entry name" value="DUF1349"/>
    <property type="match status" value="1"/>
</dbReference>
<dbReference type="RefSeq" id="WP_015789313.1">
    <property type="nucleotide sequence ID" value="NC_013158.1"/>
</dbReference>
<evidence type="ECO:0000313" key="2">
    <source>
        <dbReference type="Proteomes" id="UP000002071"/>
    </source>
</evidence>
<dbReference type="eggNOG" id="arCOG05978">
    <property type="taxonomic scope" value="Archaea"/>
</dbReference>
<dbReference type="InterPro" id="IPR013320">
    <property type="entry name" value="ConA-like_dom_sf"/>
</dbReference>
<dbReference type="PIRSF" id="PIRSF022704">
    <property type="entry name" value="UCP022704"/>
    <property type="match status" value="1"/>
</dbReference>
<dbReference type="STRING" id="519442.Huta_1564"/>
<dbReference type="InterPro" id="IPR009784">
    <property type="entry name" value="DUF1349"/>
</dbReference>
<name>C7NPZ5_HALUD</name>
<protein>
    <recommendedName>
        <fullName evidence="3">DUF1349 domain-containing protein</fullName>
    </recommendedName>
</protein>
<evidence type="ECO:0008006" key="3">
    <source>
        <dbReference type="Google" id="ProtNLM"/>
    </source>
</evidence>
<dbReference type="HOGENOM" id="CLU_082825_0_0_2"/>
<dbReference type="EMBL" id="CP001687">
    <property type="protein sequence ID" value="ACV11739.1"/>
    <property type="molecule type" value="Genomic_DNA"/>
</dbReference>
<proteinExistence type="predicted"/>
<dbReference type="GeneID" id="8383843"/>
<dbReference type="PANTHER" id="PTHR35332">
    <property type="entry name" value="REGULATION OF ENOLASE PROTEIN 1"/>
    <property type="match status" value="1"/>
</dbReference>
<sequence length="176" mass="19851">MAWRNEPTEWQEDGDRLTLRTDPGTDCWRVTAHDFVQDDAPFYYREVSGDFSARVTVTGAYADQYDQAGLMVREDESTWLKTGIEYVDGGQQASTVITREFSDWSVSPLDDDPESVSVRVERTGETVETFFSRDGEAFQMLRQGYLTEAETLSVGMMAAAPTGEGFDVTFEDFSIE</sequence>
<dbReference type="InterPro" id="IPR015987">
    <property type="entry name" value="UCP022704"/>
</dbReference>
<dbReference type="AlphaFoldDB" id="C7NPZ5"/>
<dbReference type="PANTHER" id="PTHR35332:SF2">
    <property type="entry name" value="REGULATION OF ENOLASE PROTEIN 1"/>
    <property type="match status" value="1"/>
</dbReference>
<accession>C7NPZ5</accession>
<gene>
    <name evidence="1" type="ordered locus">Huta_1564</name>
</gene>
<dbReference type="KEGG" id="hut:Huta_1564"/>
<keyword evidence="2" id="KW-1185">Reference proteome</keyword>
<dbReference type="Gene3D" id="2.60.120.200">
    <property type="match status" value="1"/>
</dbReference>
<dbReference type="OrthoDB" id="228137at2157"/>
<reference evidence="1 2" key="1">
    <citation type="journal article" date="2009" name="Stand. Genomic Sci.">
        <title>Complete genome sequence of Halorhabdus utahensis type strain (AX-2).</title>
        <authorList>
            <person name="Anderson I."/>
            <person name="Tindall B.J."/>
            <person name="Pomrenke H."/>
            <person name="Goker M."/>
            <person name="Lapidus A."/>
            <person name="Nolan M."/>
            <person name="Copeland A."/>
            <person name="Glavina Del Rio T."/>
            <person name="Chen F."/>
            <person name="Tice H."/>
            <person name="Cheng J.F."/>
            <person name="Lucas S."/>
            <person name="Chertkov O."/>
            <person name="Bruce D."/>
            <person name="Brettin T."/>
            <person name="Detter J.C."/>
            <person name="Han C."/>
            <person name="Goodwin L."/>
            <person name="Land M."/>
            <person name="Hauser L."/>
            <person name="Chang Y.J."/>
            <person name="Jeffries C.D."/>
            <person name="Pitluck S."/>
            <person name="Pati A."/>
            <person name="Mavromatis K."/>
            <person name="Ivanova N."/>
            <person name="Ovchinnikova G."/>
            <person name="Chen A."/>
            <person name="Palaniappan K."/>
            <person name="Chain P."/>
            <person name="Rohde M."/>
            <person name="Bristow J."/>
            <person name="Eisen J.A."/>
            <person name="Markowitz V."/>
            <person name="Hugenholtz P."/>
            <person name="Kyrpides N.C."/>
            <person name="Klenk H.P."/>
        </authorList>
    </citation>
    <scope>NUCLEOTIDE SEQUENCE [LARGE SCALE GENOMIC DNA]</scope>
    <source>
        <strain evidence="2">DSM 12940 / JCM 11049 / AX-2</strain>
    </source>
</reference>